<dbReference type="PROSITE" id="PS51206">
    <property type="entry name" value="SF3_HELICASE_1"/>
    <property type="match status" value="1"/>
</dbReference>
<accession>A0A3G4ZZD3</accession>
<dbReference type="InterPro" id="IPR051620">
    <property type="entry name" value="ORF904-like_C"/>
</dbReference>
<dbReference type="Pfam" id="PF08707">
    <property type="entry name" value="PriCT_2"/>
    <property type="match status" value="1"/>
</dbReference>
<dbReference type="Pfam" id="PF08706">
    <property type="entry name" value="D5_N"/>
    <property type="match status" value="1"/>
</dbReference>
<feature type="domain" description="SF3 helicase" evidence="4">
    <location>
        <begin position="478"/>
        <end position="639"/>
    </location>
</feature>
<name>A0A3G4ZZD3_9VIRU</name>
<keyword evidence="2" id="KW-0378">Hydrolase</keyword>
<feature type="non-terminal residue" evidence="5">
    <location>
        <position position="1"/>
    </location>
</feature>
<dbReference type="InterPro" id="IPR014015">
    <property type="entry name" value="Helicase_SF3_DNA-vir"/>
</dbReference>
<dbReference type="InterPro" id="IPR027417">
    <property type="entry name" value="P-loop_NTPase"/>
</dbReference>
<dbReference type="SMART" id="SM00885">
    <property type="entry name" value="D5_N"/>
    <property type="match status" value="1"/>
</dbReference>
<evidence type="ECO:0000256" key="2">
    <source>
        <dbReference type="ARBA" id="ARBA00022801"/>
    </source>
</evidence>
<evidence type="ECO:0000313" key="5">
    <source>
        <dbReference type="EMBL" id="AYV80252.1"/>
    </source>
</evidence>
<keyword evidence="3" id="KW-0067">ATP-binding</keyword>
<organism evidence="5">
    <name type="scientific">Gaeavirus sp</name>
    <dbReference type="NCBI Taxonomy" id="2487767"/>
    <lineage>
        <taxon>Viruses</taxon>
        <taxon>Varidnaviria</taxon>
        <taxon>Bamfordvirae</taxon>
        <taxon>Nucleocytoviricota</taxon>
        <taxon>Megaviricetes</taxon>
        <taxon>Imitervirales</taxon>
        <taxon>Mimiviridae</taxon>
        <taxon>Klosneuvirinae</taxon>
    </lineage>
</organism>
<dbReference type="PANTHER" id="PTHR35372:SF2">
    <property type="entry name" value="SF3 HELICASE DOMAIN-CONTAINING PROTEIN"/>
    <property type="match status" value="1"/>
</dbReference>
<evidence type="ECO:0000259" key="4">
    <source>
        <dbReference type="PROSITE" id="PS51206"/>
    </source>
</evidence>
<gene>
    <name evidence="5" type="ORF">Gaeavirus21_7</name>
</gene>
<evidence type="ECO:0000256" key="1">
    <source>
        <dbReference type="ARBA" id="ARBA00022741"/>
    </source>
</evidence>
<dbReference type="InterPro" id="IPR006500">
    <property type="entry name" value="Helicase_put_C_phage/plasmid"/>
</dbReference>
<dbReference type="Pfam" id="PF19263">
    <property type="entry name" value="DUF5906"/>
    <property type="match status" value="1"/>
</dbReference>
<keyword evidence="5" id="KW-0347">Helicase</keyword>
<reference evidence="5" key="1">
    <citation type="submission" date="2018-10" db="EMBL/GenBank/DDBJ databases">
        <title>Hidden diversity of soil giant viruses.</title>
        <authorList>
            <person name="Schulz F."/>
            <person name="Alteio L."/>
            <person name="Goudeau D."/>
            <person name="Ryan E.M."/>
            <person name="Malmstrom R.R."/>
            <person name="Blanchard J."/>
            <person name="Woyke T."/>
        </authorList>
    </citation>
    <scope>NUCLEOTIDE SEQUENCE</scope>
    <source>
        <strain evidence="5">GAV1</strain>
    </source>
</reference>
<dbReference type="InterPro" id="IPR014818">
    <property type="entry name" value="Phage/plasmid_primase_P4_C"/>
</dbReference>
<dbReference type="PANTHER" id="PTHR35372">
    <property type="entry name" value="ATP BINDING PROTEIN-RELATED"/>
    <property type="match status" value="1"/>
</dbReference>
<sequence length="782" mass="91296">FDEIFNDSIKHNTHTNDKNQILNVHFNEDGELINEFDEVLDDELAAKILSKAMTELFDNSVIKRNSWYLYGSGKKKNNELSFYRTKYIFDSNVEEIDQIPCPDDIVHTLAIRHTKLPIQIKESDEITQLYKTIESKYLKHTIKNNNNTNANNNLFITNTEFETNPETRLTVTSKLNKIMTESAPGYTENIEMARKLIKIIGRQRASIYEAWITVGWALYNTSNTLLPEFIEFSKQDKQKYEAGCCEKIWQDCSSYTHRSGYTIASLYMWAREDNSQAFIEIIRSNVNKLLENADIKTDFDISCVLKEMYRYDYVCSAITGSIWWQFDKHRWRRVDGAYTFQIKMSTEVAKEFSKLSAACMIQSGEETGYKSDILVKKSSDINKLITDLKKTAYKERIVRECSALFYDKLFREKLDENTHILGFDNGVYDLRNRAFRKGCPDDYLSFSTNYDYKSDYTDTHPDVLEVEKFITSVHPQEDIRLYVMCYIASLLEGGNNDQKFIIWIGSGSNGKGTLINLIDYTFGDYFGTLPVTLLTVKRKGTSNATPELADKKGKRALILQEPDPDDKINVGYMKELTGQDKLMARPLYCEPFYFIPQFKMFIACNKLPEIPSDDGGTWRRIRVVEYTQKFVSTPTKPNEHPSDPLLREKLKNWNKPFMWLLINKYYPIYKQQGLDKLEPDCVKLSTKKYKKDSNFYLEFVEENFINSPTEVLYKDDAYRSFKEWYSNNYNERKPPPMKKLVEFFTENGYEVKKGGYIQGITLKDQNSRTLVDLDYNNMKFGL</sequence>
<dbReference type="Gene3D" id="3.40.50.300">
    <property type="entry name" value="P-loop containing nucleotide triphosphate hydrolases"/>
    <property type="match status" value="1"/>
</dbReference>
<dbReference type="SUPFAM" id="SSF52540">
    <property type="entry name" value="P-loop containing nucleoside triphosphate hydrolases"/>
    <property type="match status" value="1"/>
</dbReference>
<dbReference type="EMBL" id="MK072219">
    <property type="protein sequence ID" value="AYV80252.1"/>
    <property type="molecule type" value="Genomic_DNA"/>
</dbReference>
<dbReference type="GO" id="GO:0005524">
    <property type="term" value="F:ATP binding"/>
    <property type="evidence" value="ECO:0007669"/>
    <property type="project" value="UniProtKB-KW"/>
</dbReference>
<dbReference type="GO" id="GO:0004386">
    <property type="term" value="F:helicase activity"/>
    <property type="evidence" value="ECO:0007669"/>
    <property type="project" value="UniProtKB-KW"/>
</dbReference>
<dbReference type="InterPro" id="IPR045455">
    <property type="entry name" value="NrS-1_pol-like_helicase"/>
</dbReference>
<proteinExistence type="predicted"/>
<keyword evidence="1" id="KW-0547">Nucleotide-binding</keyword>
<dbReference type="InterPro" id="IPR014819">
    <property type="entry name" value="PriCT_2"/>
</dbReference>
<dbReference type="NCBIfam" id="TIGR01613">
    <property type="entry name" value="primase_Cterm"/>
    <property type="match status" value="1"/>
</dbReference>
<evidence type="ECO:0000256" key="3">
    <source>
        <dbReference type="ARBA" id="ARBA00022840"/>
    </source>
</evidence>
<protein>
    <submittedName>
        <fullName evidence="5">D5-like helicase-primase</fullName>
    </submittedName>
</protein>
<dbReference type="GO" id="GO:0016817">
    <property type="term" value="F:hydrolase activity, acting on acid anhydrides"/>
    <property type="evidence" value="ECO:0007669"/>
    <property type="project" value="InterPro"/>
</dbReference>